<dbReference type="RefSeq" id="WP_264817344.1">
    <property type="nucleotide sequence ID" value="NZ_BAPV01000061.1"/>
</dbReference>
<dbReference type="NCBIfam" id="TIGR01391">
    <property type="entry name" value="dnaG"/>
    <property type="match status" value="1"/>
</dbReference>
<protein>
    <recommendedName>
        <fullName evidence="12">DNA primase</fullName>
        <ecNumber evidence="12">2.7.7.101</ecNumber>
    </recommendedName>
</protein>
<feature type="domain" description="Toprim" evidence="14">
    <location>
        <begin position="255"/>
        <end position="337"/>
    </location>
</feature>
<dbReference type="PROSITE" id="PS50880">
    <property type="entry name" value="TOPRIM"/>
    <property type="match status" value="1"/>
</dbReference>
<dbReference type="InterPro" id="IPR030846">
    <property type="entry name" value="DnaG_bac"/>
</dbReference>
<keyword evidence="7" id="KW-0863">Zinc-finger</keyword>
<reference evidence="15" key="1">
    <citation type="submission" date="2013-04" db="EMBL/GenBank/DDBJ databases">
        <title>The genome sequencing project of 58 acetic acid bacteria.</title>
        <authorList>
            <person name="Okamoto-Kainuma A."/>
            <person name="Ishikawa M."/>
            <person name="Umino S."/>
            <person name="Koizumi Y."/>
            <person name="Shiwa Y."/>
            <person name="Yoshikawa H."/>
            <person name="Matsutani M."/>
            <person name="Matsushita K."/>
        </authorList>
    </citation>
    <scope>NUCLEOTIDE SEQUENCE</scope>
    <source>
        <strain evidence="15">NRIC 0535</strain>
    </source>
</reference>
<dbReference type="Gene3D" id="3.90.580.10">
    <property type="entry name" value="Zinc finger, CHC2-type domain"/>
    <property type="match status" value="1"/>
</dbReference>
<dbReference type="PANTHER" id="PTHR30313">
    <property type="entry name" value="DNA PRIMASE"/>
    <property type="match status" value="1"/>
</dbReference>
<keyword evidence="16" id="KW-1185">Reference proteome</keyword>
<dbReference type="Pfam" id="PF13662">
    <property type="entry name" value="Toprim_4"/>
    <property type="match status" value="1"/>
</dbReference>
<feature type="region of interest" description="Disordered" evidence="13">
    <location>
        <begin position="419"/>
        <end position="455"/>
    </location>
</feature>
<gene>
    <name evidence="12" type="primary">dnaG</name>
    <name evidence="15" type="ORF">AA0535_2805</name>
</gene>
<evidence type="ECO:0000259" key="14">
    <source>
        <dbReference type="PROSITE" id="PS50880"/>
    </source>
</evidence>
<name>A0ABQ0Q6D0_9PROT</name>
<dbReference type="InterPro" id="IPR037068">
    <property type="entry name" value="DNA_primase_core_N_sf"/>
</dbReference>
<comment type="function">
    <text evidence="12">RNA polymerase that catalyzes the synthesis of short RNA molecules used as primers for DNA polymerase during DNA replication.</text>
</comment>
<evidence type="ECO:0000256" key="3">
    <source>
        <dbReference type="ARBA" id="ARBA00022679"/>
    </source>
</evidence>
<evidence type="ECO:0000256" key="12">
    <source>
        <dbReference type="HAMAP-Rule" id="MF_00974"/>
    </source>
</evidence>
<keyword evidence="9" id="KW-0460">Magnesium</keyword>
<keyword evidence="5 12" id="KW-0235">DNA replication</keyword>
<sequence length="629" mass="69001">MAFDPGFLDELRARTPIAAVIGRRTKLSRSGRNWKACCPFHGEKTPSFYVYDDHFHCFGCGVHGDVISFVMQSEGRSFPEAVEQLANEAGLDMPRQDPRQEARSREARSLGDVLEAVQNVYRQALYAPAGRQALAYLRRRGLTDATIERFGLGWAGEGRGALLEALRGQDITADQLMQAGLMRVDEHGAPRGELFFSRVMFPIRDRRGKLISFGGRTLGDAQPKYVNGPETALFSKRRALYNLDQARNALRDPGQTLIVAEGYMDVIALAQAGFEAAVAPLGTAMGVEQLELLWREASHPVLCLDGDAAGARAALRVAELALPLLSPERSLKFCRLDPKDDPDSLIRRDGPPAMRQVIDGARSLADELFQLMLSGVQHDVPEQRAALKKRLEASAALIADKDLASEYRRALMDRFFASAQRSGGRGGPGRGMSGRRSSGQGGPANNARQDRSRTIEVGSGALERLRLLSTLVLRHPAILPQIEDPYGRLDLPHPLDELRDAVLDWFGAQGDSHSGDSHSGDSHPEALTSEACLAALDEDGLGAEARGLLERGVVPPAQAEKNGLFSLEPIQQWWHFFGLVNFPAFVREVEQDMQAALANPALEGLPETLLVRLRTLDRLRRGEEGDEEE</sequence>
<comment type="caution">
    <text evidence="15">The sequence shown here is derived from an EMBL/GenBank/DDBJ whole genome shotgun (WGS) entry which is preliminary data.</text>
</comment>
<comment type="subunit">
    <text evidence="12">Monomer. Interacts with DnaB.</text>
</comment>
<dbReference type="InterPro" id="IPR036977">
    <property type="entry name" value="DNA_primase_Znf_CHC2"/>
</dbReference>
<dbReference type="Proteomes" id="UP001062776">
    <property type="component" value="Unassembled WGS sequence"/>
</dbReference>
<evidence type="ECO:0000256" key="10">
    <source>
        <dbReference type="ARBA" id="ARBA00023125"/>
    </source>
</evidence>
<dbReference type="Gene3D" id="3.90.980.10">
    <property type="entry name" value="DNA primase, catalytic core, N-terminal domain"/>
    <property type="match status" value="1"/>
</dbReference>
<comment type="catalytic activity">
    <reaction evidence="12">
        <text>ssDNA + n NTP = ssDNA/pppN(pN)n-1 hybrid + (n-1) diphosphate.</text>
        <dbReference type="EC" id="2.7.7.101"/>
    </reaction>
</comment>
<dbReference type="SUPFAM" id="SSF56731">
    <property type="entry name" value="DNA primase core"/>
    <property type="match status" value="1"/>
</dbReference>
<evidence type="ECO:0000313" key="16">
    <source>
        <dbReference type="Proteomes" id="UP001062776"/>
    </source>
</evidence>
<dbReference type="InterPro" id="IPR006295">
    <property type="entry name" value="DNA_primase_DnaG"/>
</dbReference>
<dbReference type="InterPro" id="IPR006171">
    <property type="entry name" value="TOPRIM_dom"/>
</dbReference>
<evidence type="ECO:0000256" key="11">
    <source>
        <dbReference type="ARBA" id="ARBA00023163"/>
    </source>
</evidence>
<evidence type="ECO:0000256" key="1">
    <source>
        <dbReference type="ARBA" id="ARBA00022478"/>
    </source>
</evidence>
<dbReference type="Pfam" id="PF08275">
    <property type="entry name" value="DNAG_N"/>
    <property type="match status" value="1"/>
</dbReference>
<evidence type="ECO:0000256" key="2">
    <source>
        <dbReference type="ARBA" id="ARBA00022515"/>
    </source>
</evidence>
<dbReference type="SUPFAM" id="SSF57783">
    <property type="entry name" value="Zinc beta-ribbon"/>
    <property type="match status" value="1"/>
</dbReference>
<dbReference type="EMBL" id="BAPV01000061">
    <property type="protein sequence ID" value="GBQ93350.1"/>
    <property type="molecule type" value="Genomic_DNA"/>
</dbReference>
<dbReference type="SMART" id="SM00493">
    <property type="entry name" value="TOPRIM"/>
    <property type="match status" value="1"/>
</dbReference>
<evidence type="ECO:0000256" key="5">
    <source>
        <dbReference type="ARBA" id="ARBA00022705"/>
    </source>
</evidence>
<dbReference type="InterPro" id="IPR034151">
    <property type="entry name" value="TOPRIM_DnaG_bac"/>
</dbReference>
<keyword evidence="8" id="KW-0862">Zinc</keyword>
<dbReference type="Gene3D" id="3.40.1360.10">
    <property type="match status" value="1"/>
</dbReference>
<evidence type="ECO:0000256" key="8">
    <source>
        <dbReference type="ARBA" id="ARBA00022833"/>
    </source>
</evidence>
<dbReference type="HAMAP" id="MF_00974">
    <property type="entry name" value="DNA_primase_DnaG"/>
    <property type="match status" value="1"/>
</dbReference>
<evidence type="ECO:0000313" key="15">
    <source>
        <dbReference type="EMBL" id="GBQ93350.1"/>
    </source>
</evidence>
<keyword evidence="2 12" id="KW-0639">Primosome</keyword>
<evidence type="ECO:0000256" key="6">
    <source>
        <dbReference type="ARBA" id="ARBA00022723"/>
    </source>
</evidence>
<evidence type="ECO:0000256" key="7">
    <source>
        <dbReference type="ARBA" id="ARBA00022771"/>
    </source>
</evidence>
<keyword evidence="10 12" id="KW-0238">DNA-binding</keyword>
<dbReference type="SMART" id="SM00400">
    <property type="entry name" value="ZnF_CHCC"/>
    <property type="match status" value="1"/>
</dbReference>
<dbReference type="InterPro" id="IPR002694">
    <property type="entry name" value="Znf_CHC2"/>
</dbReference>
<evidence type="ECO:0000256" key="9">
    <source>
        <dbReference type="ARBA" id="ARBA00022842"/>
    </source>
</evidence>
<dbReference type="InterPro" id="IPR013264">
    <property type="entry name" value="DNAG_N"/>
</dbReference>
<dbReference type="EC" id="2.7.7.101" evidence="12"/>
<organism evidence="15 16">
    <name type="scientific">Asaia krungthepensis NRIC 0535</name>
    <dbReference type="NCBI Taxonomy" id="1307925"/>
    <lineage>
        <taxon>Bacteria</taxon>
        <taxon>Pseudomonadati</taxon>
        <taxon>Pseudomonadota</taxon>
        <taxon>Alphaproteobacteria</taxon>
        <taxon>Acetobacterales</taxon>
        <taxon>Acetobacteraceae</taxon>
        <taxon>Asaia</taxon>
    </lineage>
</organism>
<dbReference type="CDD" id="cd03364">
    <property type="entry name" value="TOPRIM_DnaG_primases"/>
    <property type="match status" value="1"/>
</dbReference>
<keyword evidence="3 12" id="KW-0808">Transferase</keyword>
<dbReference type="InterPro" id="IPR050219">
    <property type="entry name" value="DnaG_primase"/>
</dbReference>
<accession>A0ABQ0Q6D0</accession>
<comment type="similarity">
    <text evidence="12">Belongs to the DnaG primase family.</text>
</comment>
<feature type="compositionally biased region" description="Gly residues" evidence="13">
    <location>
        <begin position="423"/>
        <end position="432"/>
    </location>
</feature>
<evidence type="ECO:0000256" key="4">
    <source>
        <dbReference type="ARBA" id="ARBA00022695"/>
    </source>
</evidence>
<dbReference type="PANTHER" id="PTHR30313:SF2">
    <property type="entry name" value="DNA PRIMASE"/>
    <property type="match status" value="1"/>
</dbReference>
<keyword evidence="4 12" id="KW-0548">Nucleotidyltransferase</keyword>
<evidence type="ECO:0000256" key="13">
    <source>
        <dbReference type="SAM" id="MobiDB-lite"/>
    </source>
</evidence>
<keyword evidence="6" id="KW-0479">Metal-binding</keyword>
<proteinExistence type="inferred from homology"/>
<keyword evidence="1 12" id="KW-0240">DNA-directed RNA polymerase</keyword>
<comment type="caution">
    <text evidence="12">Lacks conserved residue(s) required for the propagation of feature annotation.</text>
</comment>
<dbReference type="Pfam" id="PF01807">
    <property type="entry name" value="Zn_ribbon_DnaG"/>
    <property type="match status" value="1"/>
</dbReference>
<keyword evidence="11 12" id="KW-0804">Transcription</keyword>